<dbReference type="InterPro" id="IPR049704">
    <property type="entry name" value="Aminotrans_3_PPA_site"/>
</dbReference>
<dbReference type="InterPro" id="IPR015424">
    <property type="entry name" value="PyrdxlP-dep_Trfase"/>
</dbReference>
<evidence type="ECO:0000256" key="2">
    <source>
        <dbReference type="ARBA" id="ARBA00008954"/>
    </source>
</evidence>
<comment type="cofactor">
    <cofactor evidence="1">
        <name>pyridoxal 5'-phosphate</name>
        <dbReference type="ChEBI" id="CHEBI:597326"/>
    </cofactor>
</comment>
<dbReference type="Proteomes" id="UP000076335">
    <property type="component" value="Unassembled WGS sequence"/>
</dbReference>
<comment type="caution">
    <text evidence="7">The sequence shown here is derived from an EMBL/GenBank/DDBJ whole genome shotgun (WGS) entry which is preliminary data.</text>
</comment>
<proteinExistence type="inferred from homology"/>
<dbReference type="InterPro" id="IPR015421">
    <property type="entry name" value="PyrdxlP-dep_Trfase_major"/>
</dbReference>
<dbReference type="InterPro" id="IPR005814">
    <property type="entry name" value="Aminotrans_3"/>
</dbReference>
<dbReference type="NCBIfam" id="NF004767">
    <property type="entry name" value="PRK06105.1"/>
    <property type="match status" value="1"/>
</dbReference>
<dbReference type="CDD" id="cd00610">
    <property type="entry name" value="OAT_like"/>
    <property type="match status" value="1"/>
</dbReference>
<accession>A0A154L500</accession>
<dbReference type="PANTHER" id="PTHR43094">
    <property type="entry name" value="AMINOTRANSFERASE"/>
    <property type="match status" value="1"/>
</dbReference>
<keyword evidence="3" id="KW-0032">Aminotransferase</keyword>
<dbReference type="Pfam" id="PF00202">
    <property type="entry name" value="Aminotran_3"/>
    <property type="match status" value="1"/>
</dbReference>
<evidence type="ECO:0008006" key="9">
    <source>
        <dbReference type="Google" id="ProtNLM"/>
    </source>
</evidence>
<reference evidence="7 8" key="1">
    <citation type="submission" date="2015-12" db="EMBL/GenBank/DDBJ databases">
        <title>Genome sequence of Thalassospira lucentensis MCCC 1A02072.</title>
        <authorList>
            <person name="Lu L."/>
            <person name="Lai Q."/>
            <person name="Shao Z."/>
            <person name="Qian P."/>
        </authorList>
    </citation>
    <scope>NUCLEOTIDE SEQUENCE [LARGE SCALE GENOMIC DNA]</scope>
    <source>
        <strain evidence="7 8">MCCC 1A02072</strain>
    </source>
</reference>
<evidence type="ECO:0000256" key="6">
    <source>
        <dbReference type="RuleBase" id="RU003560"/>
    </source>
</evidence>
<dbReference type="PROSITE" id="PS00600">
    <property type="entry name" value="AA_TRANSFER_CLASS_3"/>
    <property type="match status" value="1"/>
</dbReference>
<dbReference type="Gene3D" id="3.90.1150.10">
    <property type="entry name" value="Aspartate Aminotransferase, domain 1"/>
    <property type="match status" value="1"/>
</dbReference>
<evidence type="ECO:0000313" key="8">
    <source>
        <dbReference type="Proteomes" id="UP000076335"/>
    </source>
</evidence>
<dbReference type="OrthoDB" id="9801834at2"/>
<gene>
    <name evidence="7" type="ORF">AUP42_19590</name>
</gene>
<evidence type="ECO:0000256" key="1">
    <source>
        <dbReference type="ARBA" id="ARBA00001933"/>
    </source>
</evidence>
<dbReference type="RefSeq" id="WP_062951984.1">
    <property type="nucleotide sequence ID" value="NZ_LPVY01000013.1"/>
</dbReference>
<keyword evidence="4" id="KW-0808">Transferase</keyword>
<evidence type="ECO:0000256" key="4">
    <source>
        <dbReference type="ARBA" id="ARBA00022679"/>
    </source>
</evidence>
<comment type="similarity">
    <text evidence="2 6">Belongs to the class-III pyridoxal-phosphate-dependent aminotransferase family.</text>
</comment>
<dbReference type="GO" id="GO:0008483">
    <property type="term" value="F:transaminase activity"/>
    <property type="evidence" value="ECO:0007669"/>
    <property type="project" value="UniProtKB-KW"/>
</dbReference>
<dbReference type="FunFam" id="3.40.640.10:FF:000014">
    <property type="entry name" value="Adenosylmethionine-8-amino-7-oxononanoate aminotransferase, probable"/>
    <property type="match status" value="1"/>
</dbReference>
<dbReference type="Gene3D" id="3.40.640.10">
    <property type="entry name" value="Type I PLP-dependent aspartate aminotransferase-like (Major domain)"/>
    <property type="match status" value="1"/>
</dbReference>
<name>A0A154L500_9PROT</name>
<dbReference type="SUPFAM" id="SSF53383">
    <property type="entry name" value="PLP-dependent transferases"/>
    <property type="match status" value="1"/>
</dbReference>
<dbReference type="PANTHER" id="PTHR43094:SF1">
    <property type="entry name" value="AMINOTRANSFERASE CLASS-III"/>
    <property type="match status" value="1"/>
</dbReference>
<evidence type="ECO:0000256" key="3">
    <source>
        <dbReference type="ARBA" id="ARBA00022576"/>
    </source>
</evidence>
<evidence type="ECO:0000256" key="5">
    <source>
        <dbReference type="ARBA" id="ARBA00022898"/>
    </source>
</evidence>
<dbReference type="EMBL" id="LPVY01000013">
    <property type="protein sequence ID" value="KZB64004.1"/>
    <property type="molecule type" value="Genomic_DNA"/>
</dbReference>
<dbReference type="PIRSF" id="PIRSF000521">
    <property type="entry name" value="Transaminase_4ab_Lys_Orn"/>
    <property type="match status" value="1"/>
</dbReference>
<dbReference type="GO" id="GO:0005829">
    <property type="term" value="C:cytosol"/>
    <property type="evidence" value="ECO:0007669"/>
    <property type="project" value="TreeGrafter"/>
</dbReference>
<dbReference type="GO" id="GO:0030170">
    <property type="term" value="F:pyridoxal phosphate binding"/>
    <property type="evidence" value="ECO:0007669"/>
    <property type="project" value="InterPro"/>
</dbReference>
<sequence>MSTPYDTELLKRSDAANILHPASVVADVSNNGPARIFVEGKGAFITDTDGNRMLDGVGGLWCMNIGYGRTEIGNAMKAASDQMGYFHTFAGASNPAQIELAEKLVAKMPGHITKVFFGSSGSDANDTLMKIVWYYNGLRGKPEKRKIIARKQAYHGTTIATASLTGLASFHRNFGLPIPEVKHTSLPHYYREAKPGESEEQFSARLANELEDLIIAEGPETVGAFIAEPIMGAGGVITPPKGYFKAVQAVLKKHDILFICDEVVCGYGRTGHWFGHQLYDIRPDMIATAKGLTSGYFPMSAAFISDDIWKVLRDGSATLGAFAHGFTYSGHPVGAAVALANLAIIEGENLVANSAETGAYLHARLNDTFGHHAHIGEVRGVGLLGALQLMVDRDTRTGFDLKHKIAARCAAAIGNHGVIVRPLPTADSLAFSPPLTLSRDEADQMVDAIKKGIDQVMGELSAEERKGIAA</sequence>
<keyword evidence="5 6" id="KW-0663">Pyridoxal phosphate</keyword>
<protein>
    <recommendedName>
        <fullName evidence="9">Aminotransferase</fullName>
    </recommendedName>
</protein>
<dbReference type="AlphaFoldDB" id="A0A154L500"/>
<organism evidence="7 8">
    <name type="scientific">Thalassospira lucentensis</name>
    <dbReference type="NCBI Taxonomy" id="168935"/>
    <lineage>
        <taxon>Bacteria</taxon>
        <taxon>Pseudomonadati</taxon>
        <taxon>Pseudomonadota</taxon>
        <taxon>Alphaproteobacteria</taxon>
        <taxon>Rhodospirillales</taxon>
        <taxon>Thalassospiraceae</taxon>
        <taxon>Thalassospira</taxon>
    </lineage>
</organism>
<dbReference type="InterPro" id="IPR015422">
    <property type="entry name" value="PyrdxlP-dep_Trfase_small"/>
</dbReference>
<dbReference type="NCBIfam" id="NF005682">
    <property type="entry name" value="PRK07480.1"/>
    <property type="match status" value="1"/>
</dbReference>
<evidence type="ECO:0000313" key="7">
    <source>
        <dbReference type="EMBL" id="KZB64004.1"/>
    </source>
</evidence>